<dbReference type="PANTHER" id="PTHR13308">
    <property type="entry name" value="NEDD4-BINDING PROTEIN 2-LIKE 1"/>
    <property type="match status" value="1"/>
</dbReference>
<dbReference type="PANTHER" id="PTHR13308:SF40">
    <property type="entry name" value="NEDD4-BINDING PROTEIN 2-LIKE 1"/>
    <property type="match status" value="1"/>
</dbReference>
<keyword evidence="2" id="KW-1185">Reference proteome</keyword>
<comment type="caution">
    <text evidence="1">The sequence shown here is derived from an EMBL/GenBank/DDBJ whole genome shotgun (WGS) entry which is preliminary data.</text>
</comment>
<sequence length="170" mass="20569">MPTYRWRKLIILRGLPGTRKTDKANELIGPDGRGVIVSAFDYFRTGSNGEIVFNRRDLWRAHREALRKAEAAMRRGDHPIIICNINTELWMMYPYVFMGFRDFEYFIEFIDMEHPPIHELYWRCEGKVPFWLLRKWLRNYDHVHRGLRGIFKILNDETSITWWSGRDWFA</sequence>
<reference evidence="1 2" key="1">
    <citation type="submission" date="2024-09" db="EMBL/GenBank/DDBJ databases">
        <title>A chromosome-level genome assembly of Gray's grenadier anchovy, Coilia grayii.</title>
        <authorList>
            <person name="Fu Z."/>
        </authorList>
    </citation>
    <scope>NUCLEOTIDE SEQUENCE [LARGE SCALE GENOMIC DNA]</scope>
    <source>
        <strain evidence="1">G4</strain>
        <tissue evidence="1">Muscle</tissue>
    </source>
</reference>
<dbReference type="Proteomes" id="UP001591681">
    <property type="component" value="Unassembled WGS sequence"/>
</dbReference>
<organism evidence="1 2">
    <name type="scientific">Coilia grayii</name>
    <name type="common">Gray's grenadier anchovy</name>
    <dbReference type="NCBI Taxonomy" id="363190"/>
    <lineage>
        <taxon>Eukaryota</taxon>
        <taxon>Metazoa</taxon>
        <taxon>Chordata</taxon>
        <taxon>Craniata</taxon>
        <taxon>Vertebrata</taxon>
        <taxon>Euteleostomi</taxon>
        <taxon>Actinopterygii</taxon>
        <taxon>Neopterygii</taxon>
        <taxon>Teleostei</taxon>
        <taxon>Clupei</taxon>
        <taxon>Clupeiformes</taxon>
        <taxon>Clupeoidei</taxon>
        <taxon>Engraulidae</taxon>
        <taxon>Coilinae</taxon>
        <taxon>Coilia</taxon>
    </lineage>
</organism>
<gene>
    <name evidence="1" type="ORF">ACEWY4_009381</name>
</gene>
<protein>
    <recommendedName>
        <fullName evidence="3">NEDD4-binding protein 2-like 1</fullName>
    </recommendedName>
</protein>
<dbReference type="AlphaFoldDB" id="A0ABD1K690"/>
<dbReference type="InterPro" id="IPR027417">
    <property type="entry name" value="P-loop_NTPase"/>
</dbReference>
<dbReference type="InterPro" id="IPR026302">
    <property type="entry name" value="NEDD4-bd_p2"/>
</dbReference>
<proteinExistence type="predicted"/>
<name>A0ABD1K690_9TELE</name>
<evidence type="ECO:0000313" key="2">
    <source>
        <dbReference type="Proteomes" id="UP001591681"/>
    </source>
</evidence>
<dbReference type="EMBL" id="JBHFQA010000008">
    <property type="protein sequence ID" value="KAL2094662.1"/>
    <property type="molecule type" value="Genomic_DNA"/>
</dbReference>
<dbReference type="Gene3D" id="3.40.50.300">
    <property type="entry name" value="P-loop containing nucleotide triphosphate hydrolases"/>
    <property type="match status" value="1"/>
</dbReference>
<evidence type="ECO:0008006" key="3">
    <source>
        <dbReference type="Google" id="ProtNLM"/>
    </source>
</evidence>
<evidence type="ECO:0000313" key="1">
    <source>
        <dbReference type="EMBL" id="KAL2094662.1"/>
    </source>
</evidence>
<accession>A0ABD1K690</accession>